<organism evidence="2 3">
    <name type="scientific">Nezara viridula</name>
    <name type="common">Southern green stink bug</name>
    <name type="synonym">Cimex viridulus</name>
    <dbReference type="NCBI Taxonomy" id="85310"/>
    <lineage>
        <taxon>Eukaryota</taxon>
        <taxon>Metazoa</taxon>
        <taxon>Ecdysozoa</taxon>
        <taxon>Arthropoda</taxon>
        <taxon>Hexapoda</taxon>
        <taxon>Insecta</taxon>
        <taxon>Pterygota</taxon>
        <taxon>Neoptera</taxon>
        <taxon>Paraneoptera</taxon>
        <taxon>Hemiptera</taxon>
        <taxon>Heteroptera</taxon>
        <taxon>Panheteroptera</taxon>
        <taxon>Pentatomomorpha</taxon>
        <taxon>Pentatomoidea</taxon>
        <taxon>Pentatomidae</taxon>
        <taxon>Pentatominae</taxon>
        <taxon>Nezara</taxon>
    </lineage>
</organism>
<reference evidence="2" key="1">
    <citation type="submission" date="2022-01" db="EMBL/GenBank/DDBJ databases">
        <authorList>
            <person name="King R."/>
        </authorList>
    </citation>
    <scope>NUCLEOTIDE SEQUENCE</scope>
</reference>
<dbReference type="AlphaFoldDB" id="A0A9P0EDZ0"/>
<evidence type="ECO:0000313" key="3">
    <source>
        <dbReference type="Proteomes" id="UP001152798"/>
    </source>
</evidence>
<sequence length="73" mass="7637">MAKVALKVFEKKAPKPSAQTAKVGNASLNVPQVEEVGRTSASTSGIVIMSEPAQEGLSPLDVGGERGLWTRET</sequence>
<evidence type="ECO:0000313" key="2">
    <source>
        <dbReference type="EMBL" id="CAH1393342.1"/>
    </source>
</evidence>
<feature type="region of interest" description="Disordered" evidence="1">
    <location>
        <begin position="49"/>
        <end position="73"/>
    </location>
</feature>
<protein>
    <submittedName>
        <fullName evidence="2">Uncharacterized protein</fullName>
    </submittedName>
</protein>
<proteinExistence type="predicted"/>
<dbReference type="EMBL" id="OV725078">
    <property type="protein sequence ID" value="CAH1393342.1"/>
    <property type="molecule type" value="Genomic_DNA"/>
</dbReference>
<evidence type="ECO:0000256" key="1">
    <source>
        <dbReference type="SAM" id="MobiDB-lite"/>
    </source>
</evidence>
<name>A0A9P0EDZ0_NEZVI</name>
<gene>
    <name evidence="2" type="ORF">NEZAVI_LOCUS4027</name>
</gene>
<accession>A0A9P0EDZ0</accession>
<dbReference type="Proteomes" id="UP001152798">
    <property type="component" value="Chromosome 2"/>
</dbReference>
<keyword evidence="3" id="KW-1185">Reference proteome</keyword>